<evidence type="ECO:0000313" key="6">
    <source>
        <dbReference type="Proteomes" id="UP001308179"/>
    </source>
</evidence>
<keyword evidence="1" id="KW-0378">Hydrolase</keyword>
<evidence type="ECO:0000259" key="3">
    <source>
        <dbReference type="Pfam" id="PF13086"/>
    </source>
</evidence>
<dbReference type="InterPro" id="IPR027417">
    <property type="entry name" value="P-loop_NTPase"/>
</dbReference>
<dbReference type="Proteomes" id="UP001308179">
    <property type="component" value="Unassembled WGS sequence"/>
</dbReference>
<evidence type="ECO:0000256" key="1">
    <source>
        <dbReference type="ARBA" id="ARBA00022806"/>
    </source>
</evidence>
<protein>
    <recommendedName>
        <fullName evidence="7">RNA helicase</fullName>
    </recommendedName>
</protein>
<dbReference type="InterPro" id="IPR041677">
    <property type="entry name" value="DNA2/NAM7_AAA_11"/>
</dbReference>
<name>A0ABR0KZR7_9PEZI</name>
<dbReference type="CDD" id="cd18808">
    <property type="entry name" value="SF1_C_Upf1"/>
    <property type="match status" value="1"/>
</dbReference>
<feature type="domain" description="DNA2/NAM7 helicase helicase" evidence="3">
    <location>
        <begin position="274"/>
        <end position="353"/>
    </location>
</feature>
<proteinExistence type="predicted"/>
<dbReference type="PANTHER" id="PTHR10887">
    <property type="entry name" value="DNA2/NAM7 HELICASE FAMILY"/>
    <property type="match status" value="1"/>
</dbReference>
<reference evidence="5 6" key="1">
    <citation type="submission" date="2023-08" db="EMBL/GenBank/DDBJ databases">
        <title>Black Yeasts Isolated from many extreme environments.</title>
        <authorList>
            <person name="Coleine C."/>
            <person name="Stajich J.E."/>
            <person name="Selbmann L."/>
        </authorList>
    </citation>
    <scope>NUCLEOTIDE SEQUENCE [LARGE SCALE GENOMIC DNA]</scope>
    <source>
        <strain evidence="5 6">CCFEE 5386</strain>
    </source>
</reference>
<keyword evidence="6" id="KW-1185">Reference proteome</keyword>
<feature type="region of interest" description="Disordered" evidence="2">
    <location>
        <begin position="811"/>
        <end position="842"/>
    </location>
</feature>
<sequence length="842" mass="93836">MAKPKPSGLDVYARPYIPQALKSVNQLVAHSVHSQLVRWIDFGQYTHSFAGSRFLPADAPQPSTHADQSELADRLAKPLGPKRYYSHFSDALVQEVQHLQHECEEHALYKVTLFQAPSDPRPAMFWLHVPGLREMSLRVEIGDTVHLWQIHFGLRGEILEAPLLTYRQDRPVLLSPYINLQYHSVIWGIDRLKERLTVRVDGLQPTSMVFNASFTIQGARLGALYKAVADVDHLLATNQASQWMTSMLFPDSNSGVMQTTLNKGTIAWEPHDSELNYEQIRAIDNVLNRAYGTLPYMISGPPGTGKTKTLVELAMQLISAVPEAHLLVCAPSDPAADTITSRLRQHMTPKQLLRLNSPSRSFPEVPMSILPFCHVDDDMFSLPPFPQMMAYKIVVTSCRDAEILVRARLRNADLFSLEFGLLSAMHPEKTTTYPSLHWTGLLMDEAAQAIEPEACLGMTVVAPPEKCMAPQQAPPIFVMAGDQNQLGPRTASKGTALQTSLFERLLSRSVYSEHPLARSRLSGGVMRPLTQKMLPILRPPFANLIRNYRSHPAILATPSALFYNDTLEPEATNTDSLLSWQGWKGERWPVLFATNTSHDETEQDGGGWYNNTEARMACEYAHSFLEAGLLEAREICIISPFRAQVNLLRKNARNKRNKIAMGEVSIGPLEAFQGLESRLVIFCTTRTRDRFLEQDAARGLGVINEPRRYNVAMTRAKEGLVVIGNPAVLEKDPCWQAFLEFCQRNRLWESGDGPWTPPGGEQGEQGRAGRLEKQLLHAKGAADRQANGLRNGVRALGQPDDDEHVLWQSGVDVESALREVDDAEAGGDEEAESAPEAEDDDG</sequence>
<feature type="compositionally biased region" description="Acidic residues" evidence="2">
    <location>
        <begin position="821"/>
        <end position="842"/>
    </location>
</feature>
<evidence type="ECO:0000256" key="2">
    <source>
        <dbReference type="SAM" id="MobiDB-lite"/>
    </source>
</evidence>
<dbReference type="Gene3D" id="3.40.50.300">
    <property type="entry name" value="P-loop containing nucleotide triphosphate hydrolases"/>
    <property type="match status" value="2"/>
</dbReference>
<dbReference type="EMBL" id="JAVRRR010000619">
    <property type="protein sequence ID" value="KAK5141254.1"/>
    <property type="molecule type" value="Genomic_DNA"/>
</dbReference>
<accession>A0ABR0KZR7</accession>
<keyword evidence="1" id="KW-0067">ATP-binding</keyword>
<keyword evidence="1" id="KW-0347">Helicase</keyword>
<comment type="caution">
    <text evidence="5">The sequence shown here is derived from an EMBL/GenBank/DDBJ whole genome shotgun (WGS) entry which is preliminary data.</text>
</comment>
<feature type="domain" description="DNA2/NAM7 helicase-like C-terminal" evidence="4">
    <location>
        <begin position="541"/>
        <end position="726"/>
    </location>
</feature>
<evidence type="ECO:0000259" key="4">
    <source>
        <dbReference type="Pfam" id="PF13087"/>
    </source>
</evidence>
<dbReference type="SUPFAM" id="SSF52540">
    <property type="entry name" value="P-loop containing nucleoside triphosphate hydrolases"/>
    <property type="match status" value="1"/>
</dbReference>
<dbReference type="InterPro" id="IPR041679">
    <property type="entry name" value="DNA2/NAM7-like_C"/>
</dbReference>
<organism evidence="5 6">
    <name type="scientific">Rachicladosporium monterosium</name>
    <dbReference type="NCBI Taxonomy" id="1507873"/>
    <lineage>
        <taxon>Eukaryota</taxon>
        <taxon>Fungi</taxon>
        <taxon>Dikarya</taxon>
        <taxon>Ascomycota</taxon>
        <taxon>Pezizomycotina</taxon>
        <taxon>Dothideomycetes</taxon>
        <taxon>Dothideomycetidae</taxon>
        <taxon>Cladosporiales</taxon>
        <taxon>Cladosporiaceae</taxon>
        <taxon>Rachicladosporium</taxon>
    </lineage>
</organism>
<dbReference type="Pfam" id="PF13087">
    <property type="entry name" value="AAA_12"/>
    <property type="match status" value="1"/>
</dbReference>
<keyword evidence="1" id="KW-0547">Nucleotide-binding</keyword>
<evidence type="ECO:0008006" key="7">
    <source>
        <dbReference type="Google" id="ProtNLM"/>
    </source>
</evidence>
<gene>
    <name evidence="5" type="ORF">LTR32_006141</name>
</gene>
<dbReference type="Pfam" id="PF13086">
    <property type="entry name" value="AAA_11"/>
    <property type="match status" value="1"/>
</dbReference>
<dbReference type="InterPro" id="IPR047187">
    <property type="entry name" value="SF1_C_Upf1"/>
</dbReference>
<dbReference type="InterPro" id="IPR045055">
    <property type="entry name" value="DNA2/NAM7-like"/>
</dbReference>
<dbReference type="PANTHER" id="PTHR10887:SF322">
    <property type="entry name" value="HELICASE MOV-10"/>
    <property type="match status" value="1"/>
</dbReference>
<evidence type="ECO:0000313" key="5">
    <source>
        <dbReference type="EMBL" id="KAK5141254.1"/>
    </source>
</evidence>